<dbReference type="PANTHER" id="PTHR47992">
    <property type="entry name" value="PROTEIN PHOSPHATASE"/>
    <property type="match status" value="1"/>
</dbReference>
<dbReference type="GO" id="GO:0004722">
    <property type="term" value="F:protein serine/threonine phosphatase activity"/>
    <property type="evidence" value="ECO:0007669"/>
    <property type="project" value="UniProtKB-EC"/>
</dbReference>
<keyword evidence="5" id="KW-0479">Metal-binding</keyword>
<sequence>MSGHNSSRSKAGEDRHAESNNSPALARQGEEQASQGVPVQDQDTFFRTLDAILTRLQPSTPLTQRINVAKELRGLGAPEFKGEAEEGPVSADLWLNDLKIMLDGLHYSEVEKLDGAVSLLRGQARIWLTNVTMRMSTDQLTWSLFLKEFKNKYIGDQFIRQMKQEFMNLKQMSRSVYEYECEFNKLSRFAAELVPTEKDACEWFVEGLRPRLKELFIVLNLSSFQEVINRAKALDKWKSSMDEEIQSLQKNNTWKLAQLPKGKSAIGCKWVFTKKDRSHSKKDVRCKARLVAKGYAQKEGIDYHETTFLHGDLEEEIYMTQPEGYKDGGREKWLKDGSFIYLLLYVDDMLIASKIQKEIDKLKAQLNQEFKMKDLGKAKKILGMEISRDRQRGKLCLTQKQYLRKCVVGYVDSDYAGDLDKRRSTTEYLFTLAKAPSAIHLAKNQVYHSRTKHIDVRYHFVREIFEEGNILLQKLATSENPADMMTKVRHYKFGELKKLSRLGNFKPRSDSHVPGLTNYTRSCWDRRRTPRRSGNKKLDGLTSDPSQERIFLLSKGKDCGVVEVLPPPPLLVQFKTSNSWSGRIIGLEVEKGMGKILKKVEESFFKDLTQQVLTVPSTENRGCDCLAGLECILSIIRALQMGSCFSAESRSPLPGSPLSPHPALDYWKKGYSRKKPGSSDYRKGETLHRIPGRLFLNGSTDVASLYSQQGKKGTNQDAMIVWENFCSRTDTVFCGVFDGHGPYGHMVAKKVRDHLPLKLSAHWKVNISGGDVLREISLNNAGSINSEETALISADEEFRASVDIIETEKLPEIFKTLKESFLKAFKVMDRELRSRTNIDCFCSGTTAVTLVKQGPYLVIGNVGDSRAVLATRDKDNSLTAVQLTVDLKPNLPAEAERIRRCKGRVFALHDEPTVARVWLPNNDAPGLAMARAFGDFCLKDFGLISVPEISYRRLSEEDIFVVLATDGIWDVLSNKEVVDIVASAPARSSAARALVHSAVRAWRYKYPTSKVDDCAVVCLFLDSNSSNITYASSANAKVQPTSTDYVNNESKKDDSLDWSRTVRTGKVVPGENEDASTTKQQETNSELGIDWSALNGVSRADTVLNLPRFVPGKEDEKGWE</sequence>
<comment type="caution">
    <text evidence="14">The sequence shown here is derived from an EMBL/GenBank/DDBJ whole genome shotgun (WGS) entry which is preliminary data.</text>
</comment>
<dbReference type="AlphaFoldDB" id="A0A6A2WUD9"/>
<comment type="catalytic activity">
    <reaction evidence="10">
        <text>O-phospho-L-seryl-[protein] + H2O = L-seryl-[protein] + phosphate</text>
        <dbReference type="Rhea" id="RHEA:20629"/>
        <dbReference type="Rhea" id="RHEA-COMP:9863"/>
        <dbReference type="Rhea" id="RHEA-COMP:11604"/>
        <dbReference type="ChEBI" id="CHEBI:15377"/>
        <dbReference type="ChEBI" id="CHEBI:29999"/>
        <dbReference type="ChEBI" id="CHEBI:43474"/>
        <dbReference type="ChEBI" id="CHEBI:83421"/>
        <dbReference type="EC" id="3.1.3.16"/>
    </reaction>
</comment>
<dbReference type="FunFam" id="3.60.40.10:FF:000024">
    <property type="entry name" value="probable protein phosphatase 2C 33"/>
    <property type="match status" value="1"/>
</dbReference>
<dbReference type="Proteomes" id="UP000436088">
    <property type="component" value="Unassembled WGS sequence"/>
</dbReference>
<dbReference type="EMBL" id="VEPZ02001641">
    <property type="protein sequence ID" value="KAE8664738.1"/>
    <property type="molecule type" value="Genomic_DNA"/>
</dbReference>
<evidence type="ECO:0000256" key="12">
    <source>
        <dbReference type="SAM" id="MobiDB-lite"/>
    </source>
</evidence>
<feature type="region of interest" description="Disordered" evidence="12">
    <location>
        <begin position="1"/>
        <end position="39"/>
    </location>
</feature>
<dbReference type="Pfam" id="PF07727">
    <property type="entry name" value="RVT_2"/>
    <property type="match status" value="2"/>
</dbReference>
<evidence type="ECO:0000256" key="2">
    <source>
        <dbReference type="ARBA" id="ARBA00001946"/>
    </source>
</evidence>
<reference evidence="14" key="1">
    <citation type="submission" date="2019-09" db="EMBL/GenBank/DDBJ databases">
        <title>Draft genome information of white flower Hibiscus syriacus.</title>
        <authorList>
            <person name="Kim Y.-M."/>
        </authorList>
    </citation>
    <scope>NUCLEOTIDE SEQUENCE [LARGE SCALE GENOMIC DNA]</scope>
    <source>
        <strain evidence="14">YM2019G1</strain>
    </source>
</reference>
<comment type="similarity">
    <text evidence="3">Belongs to the PP2C family.</text>
</comment>
<evidence type="ECO:0000313" key="14">
    <source>
        <dbReference type="EMBL" id="KAE8664738.1"/>
    </source>
</evidence>
<dbReference type="EC" id="3.1.3.16" evidence="4"/>
<evidence type="ECO:0000256" key="6">
    <source>
        <dbReference type="ARBA" id="ARBA00022801"/>
    </source>
</evidence>
<keyword evidence="6" id="KW-0378">Hydrolase</keyword>
<dbReference type="SMART" id="SM00332">
    <property type="entry name" value="PP2Cc"/>
    <property type="match status" value="1"/>
</dbReference>
<proteinExistence type="inferred from homology"/>
<dbReference type="InterPro" id="IPR001932">
    <property type="entry name" value="PPM-type_phosphatase-like_dom"/>
</dbReference>
<comment type="catalytic activity">
    <reaction evidence="11">
        <text>O-phospho-L-threonyl-[protein] + H2O = L-threonyl-[protein] + phosphate</text>
        <dbReference type="Rhea" id="RHEA:47004"/>
        <dbReference type="Rhea" id="RHEA-COMP:11060"/>
        <dbReference type="Rhea" id="RHEA-COMP:11605"/>
        <dbReference type="ChEBI" id="CHEBI:15377"/>
        <dbReference type="ChEBI" id="CHEBI:30013"/>
        <dbReference type="ChEBI" id="CHEBI:43474"/>
        <dbReference type="ChEBI" id="CHEBI:61977"/>
        <dbReference type="EC" id="3.1.3.16"/>
    </reaction>
</comment>
<accession>A0A6A2WUD9</accession>
<dbReference type="GO" id="GO:0046872">
    <property type="term" value="F:metal ion binding"/>
    <property type="evidence" value="ECO:0007669"/>
    <property type="project" value="UniProtKB-KW"/>
</dbReference>
<dbReference type="PROSITE" id="PS51746">
    <property type="entry name" value="PPM_2"/>
    <property type="match status" value="1"/>
</dbReference>
<gene>
    <name evidence="14" type="ORF">F3Y22_tig00112738pilonHSYRG00213</name>
</gene>
<evidence type="ECO:0000256" key="5">
    <source>
        <dbReference type="ARBA" id="ARBA00022723"/>
    </source>
</evidence>
<feature type="domain" description="PPM-type phosphatase" evidence="13">
    <location>
        <begin position="702"/>
        <end position="1021"/>
    </location>
</feature>
<dbReference type="InterPro" id="IPR013103">
    <property type="entry name" value="RVT_2"/>
</dbReference>
<dbReference type="SUPFAM" id="SSF81606">
    <property type="entry name" value="PP2C-like"/>
    <property type="match status" value="1"/>
</dbReference>
<keyword evidence="7" id="KW-0460">Magnesium</keyword>
<evidence type="ECO:0000256" key="9">
    <source>
        <dbReference type="ARBA" id="ARBA00023211"/>
    </source>
</evidence>
<dbReference type="InterPro" id="IPR005162">
    <property type="entry name" value="Retrotrans_gag_dom"/>
</dbReference>
<dbReference type="Gene3D" id="3.60.40.10">
    <property type="entry name" value="PPM-type phosphatase domain"/>
    <property type="match status" value="1"/>
</dbReference>
<name>A0A6A2WUD9_HIBSY</name>
<evidence type="ECO:0000256" key="3">
    <source>
        <dbReference type="ARBA" id="ARBA00006702"/>
    </source>
</evidence>
<comment type="cofactor">
    <cofactor evidence="1">
        <name>Mn(2+)</name>
        <dbReference type="ChEBI" id="CHEBI:29035"/>
    </cofactor>
</comment>
<dbReference type="Pfam" id="PF03732">
    <property type="entry name" value="Retrotrans_gag"/>
    <property type="match status" value="1"/>
</dbReference>
<evidence type="ECO:0000256" key="7">
    <source>
        <dbReference type="ARBA" id="ARBA00022842"/>
    </source>
</evidence>
<comment type="cofactor">
    <cofactor evidence="2">
        <name>Mg(2+)</name>
        <dbReference type="ChEBI" id="CHEBI:18420"/>
    </cofactor>
</comment>
<keyword evidence="9" id="KW-0464">Manganese</keyword>
<protein>
    <recommendedName>
        <fullName evidence="4">protein-serine/threonine phosphatase</fullName>
        <ecNumber evidence="4">3.1.3.16</ecNumber>
    </recommendedName>
</protein>
<dbReference type="InterPro" id="IPR015655">
    <property type="entry name" value="PP2C"/>
</dbReference>
<evidence type="ECO:0000256" key="1">
    <source>
        <dbReference type="ARBA" id="ARBA00001936"/>
    </source>
</evidence>
<dbReference type="CDD" id="cd00143">
    <property type="entry name" value="PP2Cc"/>
    <property type="match status" value="1"/>
</dbReference>
<dbReference type="CDD" id="cd09272">
    <property type="entry name" value="RNase_HI_RT_Ty1"/>
    <property type="match status" value="1"/>
</dbReference>
<evidence type="ECO:0000256" key="10">
    <source>
        <dbReference type="ARBA" id="ARBA00047761"/>
    </source>
</evidence>
<evidence type="ECO:0000313" key="15">
    <source>
        <dbReference type="Proteomes" id="UP000436088"/>
    </source>
</evidence>
<evidence type="ECO:0000259" key="13">
    <source>
        <dbReference type="PROSITE" id="PS51746"/>
    </source>
</evidence>
<keyword evidence="15" id="KW-1185">Reference proteome</keyword>
<evidence type="ECO:0000256" key="4">
    <source>
        <dbReference type="ARBA" id="ARBA00013081"/>
    </source>
</evidence>
<organism evidence="14 15">
    <name type="scientific">Hibiscus syriacus</name>
    <name type="common">Rose of Sharon</name>
    <dbReference type="NCBI Taxonomy" id="106335"/>
    <lineage>
        <taxon>Eukaryota</taxon>
        <taxon>Viridiplantae</taxon>
        <taxon>Streptophyta</taxon>
        <taxon>Embryophyta</taxon>
        <taxon>Tracheophyta</taxon>
        <taxon>Spermatophyta</taxon>
        <taxon>Magnoliopsida</taxon>
        <taxon>eudicotyledons</taxon>
        <taxon>Gunneridae</taxon>
        <taxon>Pentapetalae</taxon>
        <taxon>rosids</taxon>
        <taxon>malvids</taxon>
        <taxon>Malvales</taxon>
        <taxon>Malvaceae</taxon>
        <taxon>Malvoideae</taxon>
        <taxon>Hibiscus</taxon>
    </lineage>
</organism>
<keyword evidence="8" id="KW-0904">Protein phosphatase</keyword>
<evidence type="ECO:0000256" key="11">
    <source>
        <dbReference type="ARBA" id="ARBA00048336"/>
    </source>
</evidence>
<dbReference type="Pfam" id="PF00481">
    <property type="entry name" value="PP2C"/>
    <property type="match status" value="1"/>
</dbReference>
<evidence type="ECO:0000256" key="8">
    <source>
        <dbReference type="ARBA" id="ARBA00022912"/>
    </source>
</evidence>
<dbReference type="InterPro" id="IPR036457">
    <property type="entry name" value="PPM-type-like_dom_sf"/>
</dbReference>